<comment type="caution">
    <text evidence="12">The sequence shown here is derived from an EMBL/GenBank/DDBJ whole genome shotgun (WGS) entry which is preliminary data.</text>
</comment>
<evidence type="ECO:0000256" key="5">
    <source>
        <dbReference type="ARBA" id="ARBA00023069"/>
    </source>
</evidence>
<keyword evidence="7" id="KW-0966">Cell projection</keyword>
<keyword evidence="6 8" id="KW-1015">Disulfide bond</keyword>
<dbReference type="InterPro" id="IPR015943">
    <property type="entry name" value="WD40/YVTN_repeat-like_dom_sf"/>
</dbReference>
<dbReference type="InterPro" id="IPR056838">
    <property type="entry name" value="Zn_ribbon_IFT122"/>
</dbReference>
<feature type="domain" description="EGF-like" evidence="11">
    <location>
        <begin position="2659"/>
        <end position="2704"/>
    </location>
</feature>
<evidence type="ECO:0000256" key="9">
    <source>
        <dbReference type="PROSITE-ProRule" id="PRU00221"/>
    </source>
</evidence>
<dbReference type="SMART" id="SM00181">
    <property type="entry name" value="EGF"/>
    <property type="match status" value="8"/>
</dbReference>
<dbReference type="InterPro" id="IPR056153">
    <property type="entry name" value="Beta-prop_IFT122_1st"/>
</dbReference>
<dbReference type="InterPro" id="IPR056152">
    <property type="entry name" value="Beta-prop_IFT122_2nd"/>
</dbReference>
<dbReference type="Gene3D" id="2.60.120.260">
    <property type="entry name" value="Galactose-binding domain-like"/>
    <property type="match status" value="1"/>
</dbReference>
<sequence length="2748" mass="311859">MRTVPVWVDKIRDRDNVEQCIWDMVFKPDGSELIIAASQRVLVYNSVDVNNLSLIQALKGHKDTVYCVSYAKDGKRFASGSADKSVIIWTDKLEGILKYVHNDAIQCLSYNPITHQLLSCACTDFGLWSPEQKSVSKVKVNGRICSCSWTNDGQYMALGMYTGYISIRNKAGEEKVKIDRPGGSSSAIWSLQWNPNKNDPMDILAVVDWGKRLAFYQLSGKQVGKDRQLTYDPCSVRWFANGEFVIVTGSNKEASLHTKDGVKLGTICEQQDWVWCSAMKPDPTNNYIVVGCQDGSLNCNQLIFSTVHSLYKDRYAYRENMTDVIIQHLITEKKVRIKCRDLVKKIAVYRGRLAVQLPDRIIIYELATADVDDMQYKWTDKIMKKVECNLLVVCSKHIIFCQEKKLQCFSFAGNKEREWTMDSIIRYIKVTGGPIGREGILVGLKSGQIVTIFVNNPFPVNILTQSTSVRCLDMSMSRTKLAVVDENSTCLVYDVNSKELLYQELNANSVSWNTQCEDMLCFGGNGLLNIKAALFPVHQQKLVGFVVGFTGSRIFCLNVYSMSCVEVPQSASMYQYLEKKNYQGAYTVACLGVTDGDWNTLALEALEGLNLDISKRAFVRTKNLKYLELISNIEERKKRGENDPQVFLGDIFAYEGKFNEAAKMYKKAGQEQKAMNMYTDLRMFDQAKEFLGTGDQADRKNLISKQADWARNINEPKAAAEMYISAGEYSKAIDIIGDHGWADMLIDLARKLDKADTENLNKCAFYLKRHEQYAYAAETYMKMGDTKALLLLHVEAKQWSEAFELVKKHKEFKNDVYIPYAQSLAEEDKFEEAQQAFHEAGLEEEAVKVLEQLTRNAVTENRFNDASYYYWKLSMQCFDIAQQDENKISIMIKKFKDYQKKAAIYHVFHSIFKFVEEPFTSDTPENLFHMSRFLYHELQTTEVPDGVSKVATLYTLAKQSKQLNAFKLARHAYEKLQNLKIPARYQEIVDIGAITIRSKAFHDAEDRLPMCYRCSTTNPLLNNQGNMCINCRQPFVHSFISFEVLPLVEFFLEEGIDDDEAVQLIESAPRKKDKQTASETKTANMQSLRMDDLSAFEEGEGSREIADPFTASMMSFEQGSSEFTPVVVGREALKSLQRTEIIVIKWPPPLRNQYFKNFMPDVQILVSCPDCRKLFHSDDYELKVLQDNACPFCRILSYEMNQTNLFCSLLYLLISLKVLLTEITWTLPYIKTRRDSYKTDLFRGNVELQKFKNKHSNGIRQALYGFDGNVSSCVESSMERHPWIAVDLEDNFYLLKLFVSGKFLTALTIGLSKKWPDSSSNKWKIGFSLCTFIADTSNHINASCEGLSYGRYFTLASESSQMILCDIRIFIKEEKPTQDKLKNESFLLNSEIYFEGQRVLKLTDKKLETCLNAHNFAANKLHRIVVGLQTIEAIKSVVVQTNYPFIPNLIIGVYNRSSKLSEESPSFNESNIRFCEVSNWNSIVKKDFLTLPIKADVAKLKPTLSSRFVGSQQPSYAVDDSLKSCVLLESNIGVERWIAINLGYPFVLGIFEIYSPNRGIKTLDIGLRENKPKGGRDDSVACQSKTDAYRETKLIMACISEITARIALLKSLDHHFEICNIRIFPIYPETCYEYKPAAEGIEMDEREIIAKKVLHNENFIDRCGDWCSSDPKCVAIDFIHLSKNNNKTECRKLYKTLYQTKRYEKSTNSIHYVRKSCMIDLESHPKIVANSISSAKRIIYSGLRGLDAITLSKIVDNNILTCLTVQSSFQRAWIGVDMGKVNIIGRVKIIGGKNGIGPLRISVGYSEPTVNWPDNEDLYDCYFLPHVSSELDIRCKPSLKGRYVIIFSKIGGSINVCEVYIFPLKVLDECRGIAFGQKSCRLLFLKSSDTKLPQEENTLEYYERTCGFKAEIKGTNNFFIALPKLSELKCASVESPKAYDIVNVTTHENKFLSIDRKRSYSVKHCATILILSKQDDGDLVTVNSSCKYFSLSKFMTFESLFGDSLLSICELEIYTLNSNSENDKLIDFDKEFDSDKMNLAAAAIVEGIGIANSWKLVDTSLQSCYTVNIDKEFIIWLENFYLIRKVMVFADKMGLGTKIYTRILCPIRWINDTASNGILQITNDCPYIAGSVSNFVRIVSLRSKVRFCEIEIYADKRRTLCTTLNSKPEDEIILCPEIDPYIHVGFLPDNLINPQLQVDSSLDIDYSKSIDGDLSTGTYIGGFRILSNFWVTIHLENIKTLGRVRISGEKNTVGVLAVSVYTRNYRYKRRCFTIPEKPWSVVDRSCIRQIEGIAVSLHAFTSNPFYAMFISEIQVFSVNSEHPCLRSLCQNDAACEKMGSSYRCICKEGYKGNRCEIHTCELGNRLCSNRGKCLIVSGKRKCQCDLKYSGDKCEAFADPCEKKKCLSGLCIRTGDGSSGSCYNIPESSYTTDGFKLNNFTTLLPNIGKTEPPKPSLVEKSETCPQKQCIAGVCQLQNKNYEENNCNCFSGWTGKFCASQLNPCYNNPCQNGGICLPGPINDYLCNCPEGYDGINCQINLRSDLMEIECSPNSCSGHGYCRENFNKEIQCVCYEGYHGKRCDRVISCNEMKCRNGICHQKSINKELLPAECLCLGGWTGKYCQIIANQCLLLPCISGNCEIKKSNGSYVNAKCVCDAEYEGVACEVHKKSVCYNHKCFRGYCIPDINGIDYKCKCIAGWRGAFCDEQTIKTENKITVTFSDTFQIFIVFCLLLCVLIISIIFVNIYFFQ</sequence>
<dbReference type="Pfam" id="PF23377">
    <property type="entry name" value="Beta-prop_IFT122_2nd"/>
    <property type="match status" value="1"/>
</dbReference>
<feature type="domain" description="EGF-like" evidence="11">
    <location>
        <begin position="2320"/>
        <end position="2356"/>
    </location>
</feature>
<keyword evidence="8" id="KW-0245">EGF-like domain</keyword>
<dbReference type="Pfam" id="PF25295">
    <property type="entry name" value="TPR_IFT122"/>
    <property type="match status" value="1"/>
</dbReference>
<dbReference type="Pfam" id="PF00008">
    <property type="entry name" value="EGF"/>
    <property type="match status" value="2"/>
</dbReference>
<dbReference type="GO" id="GO:0035721">
    <property type="term" value="P:intraciliary retrograde transport"/>
    <property type="evidence" value="ECO:0007669"/>
    <property type="project" value="TreeGrafter"/>
</dbReference>
<dbReference type="GO" id="GO:1905515">
    <property type="term" value="P:non-motile cilium assembly"/>
    <property type="evidence" value="ECO:0007669"/>
    <property type="project" value="TreeGrafter"/>
</dbReference>
<evidence type="ECO:0000256" key="1">
    <source>
        <dbReference type="ARBA" id="ARBA00004138"/>
    </source>
</evidence>
<evidence type="ECO:0000256" key="8">
    <source>
        <dbReference type="PROSITE-ProRule" id="PRU00076"/>
    </source>
</evidence>
<feature type="disulfide bond" evidence="8">
    <location>
        <begin position="2612"/>
        <end position="2621"/>
    </location>
</feature>
<feature type="disulfide bond" evidence="8">
    <location>
        <begin position="2384"/>
        <end position="2393"/>
    </location>
</feature>
<dbReference type="InterPro" id="IPR001881">
    <property type="entry name" value="EGF-like_Ca-bd_dom"/>
</dbReference>
<dbReference type="InterPro" id="IPR008979">
    <property type="entry name" value="Galactose-bd-like_sf"/>
</dbReference>
<protein>
    <recommendedName>
        <fullName evidence="2">Intraflagellar transport protein 122 homolog</fullName>
    </recommendedName>
</protein>
<dbReference type="PROSITE" id="PS50294">
    <property type="entry name" value="WD_REPEATS_REGION"/>
    <property type="match status" value="1"/>
</dbReference>
<feature type="transmembrane region" description="Helical" evidence="10">
    <location>
        <begin position="2722"/>
        <end position="2747"/>
    </location>
</feature>
<evidence type="ECO:0000256" key="3">
    <source>
        <dbReference type="ARBA" id="ARBA00022574"/>
    </source>
</evidence>
<feature type="domain" description="EGF-like" evidence="11">
    <location>
        <begin position="2544"/>
        <end position="2581"/>
    </location>
</feature>
<feature type="domain" description="EGF-like" evidence="11">
    <location>
        <begin position="2499"/>
        <end position="2536"/>
    </location>
</feature>
<organism evidence="12 13">
    <name type="scientific">Dimorphilus gyrociliatus</name>
    <dbReference type="NCBI Taxonomy" id="2664684"/>
    <lineage>
        <taxon>Eukaryota</taxon>
        <taxon>Metazoa</taxon>
        <taxon>Spiralia</taxon>
        <taxon>Lophotrochozoa</taxon>
        <taxon>Annelida</taxon>
        <taxon>Polychaeta</taxon>
        <taxon>Polychaeta incertae sedis</taxon>
        <taxon>Dinophilidae</taxon>
        <taxon>Dimorphilus</taxon>
    </lineage>
</organism>
<dbReference type="PROSITE" id="PS50026">
    <property type="entry name" value="EGF_3"/>
    <property type="match status" value="6"/>
</dbReference>
<dbReference type="GO" id="GO:0005509">
    <property type="term" value="F:calcium ion binding"/>
    <property type="evidence" value="ECO:0007669"/>
    <property type="project" value="InterPro"/>
</dbReference>
<dbReference type="InterPro" id="IPR036322">
    <property type="entry name" value="WD40_repeat_dom_sf"/>
</dbReference>
<feature type="domain" description="EGF-like" evidence="11">
    <location>
        <begin position="2357"/>
        <end position="2394"/>
    </location>
</feature>
<feature type="disulfide bond" evidence="8">
    <location>
        <begin position="2526"/>
        <end position="2535"/>
    </location>
</feature>
<evidence type="ECO:0000256" key="6">
    <source>
        <dbReference type="ARBA" id="ARBA00023157"/>
    </source>
</evidence>
<dbReference type="SUPFAM" id="SSF50978">
    <property type="entry name" value="WD40 repeat-like"/>
    <property type="match status" value="2"/>
</dbReference>
<dbReference type="PANTHER" id="PTHR12764:SF4">
    <property type="entry name" value="INTRAFLAGELLAR TRANSPORT PROTEIN 122 HOMOLOG"/>
    <property type="match status" value="1"/>
</dbReference>
<evidence type="ECO:0000256" key="4">
    <source>
        <dbReference type="ARBA" id="ARBA00022737"/>
    </source>
</evidence>
<name>A0A7I8VLV8_9ANNE</name>
<keyword evidence="5" id="KW-0969">Cilium</keyword>
<evidence type="ECO:0000259" key="11">
    <source>
        <dbReference type="PROSITE" id="PS50026"/>
    </source>
</evidence>
<dbReference type="Gene3D" id="1.25.40.470">
    <property type="match status" value="2"/>
</dbReference>
<gene>
    <name evidence="12" type="ORF">DGYR_LOCUS4944</name>
</gene>
<dbReference type="FunFam" id="1.25.40.470:FF:000005">
    <property type="entry name" value="Intraflagellar transport protein 122 homolog"/>
    <property type="match status" value="1"/>
</dbReference>
<dbReference type="Pfam" id="PF25143">
    <property type="entry name" value="Zn_ribbon_IFT122_C"/>
    <property type="match status" value="1"/>
</dbReference>
<dbReference type="GO" id="GO:0061512">
    <property type="term" value="P:protein localization to cilium"/>
    <property type="evidence" value="ECO:0007669"/>
    <property type="project" value="TreeGrafter"/>
</dbReference>
<dbReference type="PANTHER" id="PTHR12764">
    <property type="entry name" value="WD REPEAT DOMAIN-RELATED"/>
    <property type="match status" value="1"/>
</dbReference>
<dbReference type="Gene3D" id="2.130.10.10">
    <property type="entry name" value="YVTN repeat-like/Quinoprotein amine dehydrogenase"/>
    <property type="match status" value="1"/>
</dbReference>
<evidence type="ECO:0000313" key="12">
    <source>
        <dbReference type="EMBL" id="CAD5116307.1"/>
    </source>
</evidence>
<dbReference type="InterPro" id="IPR039857">
    <property type="entry name" value="Ift122/121"/>
</dbReference>
<dbReference type="InterPro" id="IPR001680">
    <property type="entry name" value="WD40_rpt"/>
</dbReference>
<dbReference type="InterPro" id="IPR000742">
    <property type="entry name" value="EGF"/>
</dbReference>
<dbReference type="SMART" id="SM00179">
    <property type="entry name" value="EGF_CA"/>
    <property type="match status" value="2"/>
</dbReference>
<evidence type="ECO:0000256" key="7">
    <source>
        <dbReference type="ARBA" id="ARBA00023273"/>
    </source>
</evidence>
<dbReference type="PROSITE" id="PS01186">
    <property type="entry name" value="EGF_2"/>
    <property type="match status" value="6"/>
</dbReference>
<keyword evidence="13" id="KW-1185">Reference proteome</keyword>
<feature type="repeat" description="WD" evidence="9">
    <location>
        <begin position="58"/>
        <end position="89"/>
    </location>
</feature>
<dbReference type="Proteomes" id="UP000549394">
    <property type="component" value="Unassembled WGS sequence"/>
</dbReference>
<dbReference type="EMBL" id="CAJFCJ010000006">
    <property type="protein sequence ID" value="CAD5116307.1"/>
    <property type="molecule type" value="Genomic_DNA"/>
</dbReference>
<feature type="disulfide bond" evidence="8">
    <location>
        <begin position="2694"/>
        <end position="2703"/>
    </location>
</feature>
<dbReference type="PROSITE" id="PS50082">
    <property type="entry name" value="WD_REPEATS_2"/>
    <property type="match status" value="1"/>
</dbReference>
<dbReference type="GO" id="GO:0030991">
    <property type="term" value="C:intraciliary transport particle A"/>
    <property type="evidence" value="ECO:0007669"/>
    <property type="project" value="TreeGrafter"/>
</dbReference>
<dbReference type="SMART" id="SM00320">
    <property type="entry name" value="WD40"/>
    <property type="match status" value="7"/>
</dbReference>
<dbReference type="Gene3D" id="2.10.25.10">
    <property type="entry name" value="Laminin"/>
    <property type="match status" value="4"/>
</dbReference>
<proteinExistence type="predicted"/>
<dbReference type="CDD" id="cd00054">
    <property type="entry name" value="EGF_CA"/>
    <property type="match status" value="2"/>
</dbReference>
<keyword evidence="10" id="KW-0472">Membrane</keyword>
<keyword evidence="3 9" id="KW-0853">WD repeat</keyword>
<dbReference type="SUPFAM" id="SSF49785">
    <property type="entry name" value="Galactose-binding domain-like"/>
    <property type="match status" value="1"/>
</dbReference>
<dbReference type="GO" id="GO:0097730">
    <property type="term" value="C:non-motile cilium"/>
    <property type="evidence" value="ECO:0007669"/>
    <property type="project" value="TreeGrafter"/>
</dbReference>
<feature type="disulfide bond" evidence="8">
    <location>
        <begin position="2346"/>
        <end position="2355"/>
    </location>
</feature>
<feature type="disulfide bond" evidence="8">
    <location>
        <begin position="2586"/>
        <end position="2596"/>
    </location>
</feature>
<dbReference type="PROSITE" id="PS00022">
    <property type="entry name" value="EGF_1"/>
    <property type="match status" value="7"/>
</dbReference>
<evidence type="ECO:0000313" key="13">
    <source>
        <dbReference type="Proteomes" id="UP000549394"/>
    </source>
</evidence>
<dbReference type="InterPro" id="IPR057411">
    <property type="entry name" value="TPR_IFT122"/>
</dbReference>
<keyword evidence="10" id="KW-0812">Transmembrane</keyword>
<dbReference type="FunFam" id="2.130.10.10:FF:000176">
    <property type="entry name" value="Intraflagellar transport protein 122 homolog"/>
    <property type="match status" value="1"/>
</dbReference>
<keyword evidence="10" id="KW-1133">Transmembrane helix</keyword>
<feature type="domain" description="EGF-like" evidence="11">
    <location>
        <begin position="2582"/>
        <end position="2622"/>
    </location>
</feature>
<evidence type="ECO:0000256" key="2">
    <source>
        <dbReference type="ARBA" id="ARBA00019442"/>
    </source>
</evidence>
<keyword evidence="4" id="KW-0677">Repeat</keyword>
<feature type="disulfide bond" evidence="8">
    <location>
        <begin position="2571"/>
        <end position="2580"/>
    </location>
</feature>
<comment type="caution">
    <text evidence="8">Lacks conserved residue(s) required for the propagation of feature annotation.</text>
</comment>
<dbReference type="Pfam" id="PF23381">
    <property type="entry name" value="Beta-prop_IFT122_1st"/>
    <property type="match status" value="2"/>
</dbReference>
<dbReference type="OrthoDB" id="10255582at2759"/>
<accession>A0A7I8VLV8</accession>
<comment type="subcellular location">
    <subcellularLocation>
        <location evidence="1">Cell projection</location>
        <location evidence="1">Cilium</location>
    </subcellularLocation>
</comment>
<dbReference type="SUPFAM" id="SSF57196">
    <property type="entry name" value="EGF/Laminin"/>
    <property type="match status" value="3"/>
</dbReference>
<evidence type="ECO:0000256" key="10">
    <source>
        <dbReference type="SAM" id="Phobius"/>
    </source>
</evidence>
<reference evidence="12 13" key="1">
    <citation type="submission" date="2020-08" db="EMBL/GenBank/DDBJ databases">
        <authorList>
            <person name="Hejnol A."/>
        </authorList>
    </citation>
    <scope>NUCLEOTIDE SEQUENCE [LARGE SCALE GENOMIC DNA]</scope>
</reference>
<dbReference type="Pfam" id="PF25144">
    <property type="entry name" value="Zn_ribbon_IFT122"/>
    <property type="match status" value="1"/>
</dbReference>